<evidence type="ECO:0000259" key="2">
    <source>
        <dbReference type="Pfam" id="PF07584"/>
    </source>
</evidence>
<dbReference type="Proteomes" id="UP000572377">
    <property type="component" value="Unassembled WGS sequence"/>
</dbReference>
<evidence type="ECO:0000313" key="4">
    <source>
        <dbReference type="EMBL" id="NNU78834.1"/>
    </source>
</evidence>
<keyword evidence="1" id="KW-0472">Membrane</keyword>
<protein>
    <submittedName>
        <fullName evidence="4">DUF4159 domain-containing protein</fullName>
    </submittedName>
</protein>
<feature type="transmembrane region" description="Helical" evidence="1">
    <location>
        <begin position="6"/>
        <end position="28"/>
    </location>
</feature>
<dbReference type="SUPFAM" id="SSF52317">
    <property type="entry name" value="Class I glutamine amidotransferase-like"/>
    <property type="match status" value="1"/>
</dbReference>
<evidence type="ECO:0000313" key="5">
    <source>
        <dbReference type="Proteomes" id="UP000572377"/>
    </source>
</evidence>
<dbReference type="InterPro" id="IPR011933">
    <property type="entry name" value="Double_TM_dom"/>
</dbReference>
<organism evidence="4 5">
    <name type="scientific">Halovulum dunhuangense</name>
    <dbReference type="NCBI Taxonomy" id="1505036"/>
    <lineage>
        <taxon>Bacteria</taxon>
        <taxon>Pseudomonadati</taxon>
        <taxon>Pseudomonadota</taxon>
        <taxon>Alphaproteobacteria</taxon>
        <taxon>Rhodobacterales</taxon>
        <taxon>Paracoccaceae</taxon>
        <taxon>Halovulum</taxon>
    </lineage>
</organism>
<dbReference type="Pfam" id="PF13709">
    <property type="entry name" value="DUF4159"/>
    <property type="match status" value="1"/>
</dbReference>
<reference evidence="4 5" key="1">
    <citation type="submission" date="2020-05" db="EMBL/GenBank/DDBJ databases">
        <title>Gimesia benthica sp. nov., a novel planctomycete isolated from a deep-sea water sample of the Northwest Indian Ocean.</title>
        <authorList>
            <person name="Wang J."/>
            <person name="Ruan C."/>
            <person name="Song L."/>
            <person name="Zhu Y."/>
            <person name="Li A."/>
            <person name="Zheng X."/>
            <person name="Wang L."/>
            <person name="Lu Z."/>
            <person name="Huang Y."/>
            <person name="Du W."/>
            <person name="Zhou Y."/>
            <person name="Huang L."/>
            <person name="Dai X."/>
        </authorList>
    </citation>
    <scope>NUCLEOTIDE SEQUENCE [LARGE SCALE GENOMIC DNA]</scope>
    <source>
        <strain evidence="4 5">YYQ-30</strain>
    </source>
</reference>
<keyword evidence="1" id="KW-0812">Transmembrane</keyword>
<dbReference type="InterPro" id="IPR024163">
    <property type="entry name" value="Aerotolerance_reg_N"/>
</dbReference>
<dbReference type="PANTHER" id="PTHR37464">
    <property type="entry name" value="BLL2463 PROTEIN"/>
    <property type="match status" value="1"/>
</dbReference>
<accession>A0A849KZ99</accession>
<dbReference type="RefSeq" id="WP_171321285.1">
    <property type="nucleotide sequence ID" value="NZ_JABFBC010000001.1"/>
</dbReference>
<feature type="domain" description="DUF4159" evidence="3">
    <location>
        <begin position="691"/>
        <end position="909"/>
    </location>
</feature>
<dbReference type="InterPro" id="IPR025297">
    <property type="entry name" value="DUF4159"/>
</dbReference>
<dbReference type="EMBL" id="JABFBC010000001">
    <property type="protein sequence ID" value="NNU78834.1"/>
    <property type="molecule type" value="Genomic_DNA"/>
</dbReference>
<dbReference type="CDD" id="cd03143">
    <property type="entry name" value="A4_beta-galactosidase_middle_domain"/>
    <property type="match status" value="1"/>
</dbReference>
<evidence type="ECO:0000256" key="1">
    <source>
        <dbReference type="SAM" id="Phobius"/>
    </source>
</evidence>
<dbReference type="NCBIfam" id="TIGR02226">
    <property type="entry name" value="two_anch"/>
    <property type="match status" value="1"/>
</dbReference>
<dbReference type="Gene3D" id="3.40.50.880">
    <property type="match status" value="1"/>
</dbReference>
<comment type="caution">
    <text evidence="4">The sequence shown here is derived from an EMBL/GenBank/DDBJ whole genome shotgun (WGS) entry which is preliminary data.</text>
</comment>
<dbReference type="Pfam" id="PF07584">
    <property type="entry name" value="BatA"/>
    <property type="match status" value="1"/>
</dbReference>
<keyword evidence="5" id="KW-1185">Reference proteome</keyword>
<keyword evidence="1" id="KW-1133">Transmembrane helix</keyword>
<feature type="domain" description="Aerotolerance regulator N-terminal" evidence="2">
    <location>
        <begin position="7"/>
        <end position="81"/>
    </location>
</feature>
<evidence type="ECO:0000259" key="3">
    <source>
        <dbReference type="Pfam" id="PF13709"/>
    </source>
</evidence>
<dbReference type="PANTHER" id="PTHR37464:SF1">
    <property type="entry name" value="BLL2463 PROTEIN"/>
    <property type="match status" value="1"/>
</dbReference>
<dbReference type="InterPro" id="IPR029062">
    <property type="entry name" value="Class_I_gatase-like"/>
</dbReference>
<sequence>MLSLGALSFLTPWLLSALIALPVLWWLLRAVPPAPARRAFPGVRLLLGLMDPERMPERTPWWLLALRMGALAAAILAFADPVLNPDTTERGDGPVLVVVDGGWASAPGWEQRMARASEILDQAARDGRPAALVSLADPLPADEALGFRDAAEVRARIAGLAPRPWSPDRAGFVERLAAAGDEDFQSYWFSDGLATEHDAALIEALTARGGLTVVRDDRPVLALAAPEFLDGALRTQLLRTVEGAAPSVEIAAIGPDPLGIERVLGSTRLTFEPEDGATVDAELDLPVELRNRVARLTLPDQRSAGAVALADDGLKRRKVGLIAGGDAGEAQRLVDPLHYLRTALEGNADLIEASLPDILAAAPDVIVMADIGTIPEVDRPALTDWVRDGGTLVRFAGPRLAASGEGQLAEDPLLPVRLRAGGRTVGGAMSWGAPKALRPFAENSPFFGLVAPGEVTVMSQVMAQPDPTLPDRVLAALEDGTPLVTGQAQGDGRVVLFHVTANAEWSSLPLSGLFVQMLERLAVSSAVARPAAEDLAGQVWTPVAVLDGYGALTEPRLLSGVDGARLVEDRPSAEMPPGIYESAGRRVAVNLFRPGDSLSPLGPLPSGVVVEGMDVQPETPLKPWLLIVALMALAVDILATLWLSGRLTGPRVARGAAALLALALVWQPGPARAQDDDAEAFALYATNDTVLAYVATGDARVDQISEAGLTGLSQVLTRRTAIEPIAPVAVDLERDELAFFPFIYWPVTETQQVPSEAAYARLNEYLRTGGMILFDTRDANLGGRLGGGTANGRMLQRIAERLDIPPLERIPPDHVLTRTFYLMQDFPGRYVGGEVWVEAAPVVEEVEGMPFRNLNDGVTPVVIGANDWAAAWAVDASGQPMFPVGRGGGGAQQRELAFRFGVNLIMHVMTGNYKSDQVHVPALLERLGN</sequence>
<name>A0A849KZ99_9RHOB</name>
<proteinExistence type="predicted"/>
<dbReference type="Gene3D" id="3.40.50.12140">
    <property type="entry name" value="Domain of unknown function DUF4159"/>
    <property type="match status" value="1"/>
</dbReference>
<gene>
    <name evidence="4" type="ORF">HMH01_00150</name>
</gene>
<dbReference type="AlphaFoldDB" id="A0A849KZ99"/>